<evidence type="ECO:0000313" key="3">
    <source>
        <dbReference type="Proteomes" id="UP000275078"/>
    </source>
</evidence>
<evidence type="ECO:0000256" key="1">
    <source>
        <dbReference type="SAM" id="MobiDB-lite"/>
    </source>
</evidence>
<protein>
    <submittedName>
        <fullName evidence="2">Uncharacterized protein</fullName>
    </submittedName>
</protein>
<feature type="region of interest" description="Disordered" evidence="1">
    <location>
        <begin position="18"/>
        <end position="37"/>
    </location>
</feature>
<organism evidence="2 3">
    <name type="scientific">Ascobolus immersus RN42</name>
    <dbReference type="NCBI Taxonomy" id="1160509"/>
    <lineage>
        <taxon>Eukaryota</taxon>
        <taxon>Fungi</taxon>
        <taxon>Dikarya</taxon>
        <taxon>Ascomycota</taxon>
        <taxon>Pezizomycotina</taxon>
        <taxon>Pezizomycetes</taxon>
        <taxon>Pezizales</taxon>
        <taxon>Ascobolaceae</taxon>
        <taxon>Ascobolus</taxon>
    </lineage>
</organism>
<reference evidence="2 3" key="1">
    <citation type="journal article" date="2018" name="Nat. Ecol. Evol.">
        <title>Pezizomycetes genomes reveal the molecular basis of ectomycorrhizal truffle lifestyle.</title>
        <authorList>
            <person name="Murat C."/>
            <person name="Payen T."/>
            <person name="Noel B."/>
            <person name="Kuo A."/>
            <person name="Morin E."/>
            <person name="Chen J."/>
            <person name="Kohler A."/>
            <person name="Krizsan K."/>
            <person name="Balestrini R."/>
            <person name="Da Silva C."/>
            <person name="Montanini B."/>
            <person name="Hainaut M."/>
            <person name="Levati E."/>
            <person name="Barry K.W."/>
            <person name="Belfiori B."/>
            <person name="Cichocki N."/>
            <person name="Clum A."/>
            <person name="Dockter R.B."/>
            <person name="Fauchery L."/>
            <person name="Guy J."/>
            <person name="Iotti M."/>
            <person name="Le Tacon F."/>
            <person name="Lindquist E.A."/>
            <person name="Lipzen A."/>
            <person name="Malagnac F."/>
            <person name="Mello A."/>
            <person name="Molinier V."/>
            <person name="Miyauchi S."/>
            <person name="Poulain J."/>
            <person name="Riccioni C."/>
            <person name="Rubini A."/>
            <person name="Sitrit Y."/>
            <person name="Splivallo R."/>
            <person name="Traeger S."/>
            <person name="Wang M."/>
            <person name="Zifcakova L."/>
            <person name="Wipf D."/>
            <person name="Zambonelli A."/>
            <person name="Paolocci F."/>
            <person name="Nowrousian M."/>
            <person name="Ottonello S."/>
            <person name="Baldrian P."/>
            <person name="Spatafora J.W."/>
            <person name="Henrissat B."/>
            <person name="Nagy L.G."/>
            <person name="Aury J.M."/>
            <person name="Wincker P."/>
            <person name="Grigoriev I.V."/>
            <person name="Bonfante P."/>
            <person name="Martin F.M."/>
        </authorList>
    </citation>
    <scope>NUCLEOTIDE SEQUENCE [LARGE SCALE GENOMIC DNA]</scope>
    <source>
        <strain evidence="2 3">RN42</strain>
    </source>
</reference>
<dbReference type="OrthoDB" id="5330858at2759"/>
<dbReference type="Proteomes" id="UP000275078">
    <property type="component" value="Unassembled WGS sequence"/>
</dbReference>
<sequence>MPTNTVSLSAPYPLFALSQPTAPTDTNNNSKKKNIPTIRPISTAAVVAAPLGAKQRKRKRTEGEVVAGVDGEGVNIYNAATTQIVSAYALPPATKFSAAPVSLRTNAGRKTYAAVSAPQPRIVGLRLSSWCLPMRGSRL</sequence>
<feature type="compositionally biased region" description="Polar residues" evidence="1">
    <location>
        <begin position="18"/>
        <end position="29"/>
    </location>
</feature>
<proteinExistence type="predicted"/>
<dbReference type="AlphaFoldDB" id="A0A3N4HUM8"/>
<gene>
    <name evidence="2" type="ORF">BJ508DRAFT_379926</name>
</gene>
<dbReference type="EMBL" id="ML119759">
    <property type="protein sequence ID" value="RPA75691.1"/>
    <property type="molecule type" value="Genomic_DNA"/>
</dbReference>
<name>A0A3N4HUM8_ASCIM</name>
<evidence type="ECO:0000313" key="2">
    <source>
        <dbReference type="EMBL" id="RPA75691.1"/>
    </source>
</evidence>
<accession>A0A3N4HUM8</accession>
<keyword evidence="3" id="KW-1185">Reference proteome</keyword>
<dbReference type="STRING" id="1160509.A0A3N4HUM8"/>